<dbReference type="Pfam" id="PF12893">
    <property type="entry name" value="Lumazine_bd_2"/>
    <property type="match status" value="1"/>
</dbReference>
<proteinExistence type="predicted"/>
<evidence type="ECO:0000256" key="1">
    <source>
        <dbReference type="SAM" id="SignalP"/>
    </source>
</evidence>
<dbReference type="EMBL" id="FNAI01000022">
    <property type="protein sequence ID" value="SDF63370.1"/>
    <property type="molecule type" value="Genomic_DNA"/>
</dbReference>
<dbReference type="InterPro" id="IPR039437">
    <property type="entry name" value="FrzH/put_lumazine-bd"/>
</dbReference>
<dbReference type="Proteomes" id="UP000199072">
    <property type="component" value="Unassembled WGS sequence"/>
</dbReference>
<evidence type="ECO:0000313" key="3">
    <source>
        <dbReference type="Proteomes" id="UP000199072"/>
    </source>
</evidence>
<dbReference type="RefSeq" id="WP_091156803.1">
    <property type="nucleotide sequence ID" value="NZ_FNAI01000022.1"/>
</dbReference>
<feature type="chain" id="PRO_5011455238" evidence="1">
    <location>
        <begin position="23"/>
        <end position="142"/>
    </location>
</feature>
<keyword evidence="3" id="KW-1185">Reference proteome</keyword>
<dbReference type="InterPro" id="IPR032710">
    <property type="entry name" value="NTF2-like_dom_sf"/>
</dbReference>
<keyword evidence="1" id="KW-0732">Signal</keyword>
<protein>
    <submittedName>
        <fullName evidence="2">Putative lumazine-binding</fullName>
    </submittedName>
</protein>
<dbReference type="Gene3D" id="3.10.450.50">
    <property type="match status" value="1"/>
</dbReference>
<reference evidence="2 3" key="1">
    <citation type="submission" date="2016-10" db="EMBL/GenBank/DDBJ databases">
        <authorList>
            <person name="de Groot N.N."/>
        </authorList>
    </citation>
    <scope>NUCLEOTIDE SEQUENCE [LARGE SCALE GENOMIC DNA]</scope>
    <source>
        <strain evidence="2 3">47C3B</strain>
    </source>
</reference>
<name>A0A1G7MQL8_9SPHI</name>
<organism evidence="2 3">
    <name type="scientific">Mucilaginibacter pineti</name>
    <dbReference type="NCBI Taxonomy" id="1391627"/>
    <lineage>
        <taxon>Bacteria</taxon>
        <taxon>Pseudomonadati</taxon>
        <taxon>Bacteroidota</taxon>
        <taxon>Sphingobacteriia</taxon>
        <taxon>Sphingobacteriales</taxon>
        <taxon>Sphingobacteriaceae</taxon>
        <taxon>Mucilaginibacter</taxon>
    </lineage>
</organism>
<dbReference type="SUPFAM" id="SSF54427">
    <property type="entry name" value="NTF2-like"/>
    <property type="match status" value="1"/>
</dbReference>
<evidence type="ECO:0000313" key="2">
    <source>
        <dbReference type="EMBL" id="SDF63370.1"/>
    </source>
</evidence>
<feature type="signal peptide" evidence="1">
    <location>
        <begin position="1"/>
        <end position="22"/>
    </location>
</feature>
<sequence>MKTLKSIILGLALIIVCGVAKANVTNEGEYLTKNYAINTYVDAITRGKIQGFNDVIDQEAKFTMLRGKKVLSFTKGEIMESVKVNKNVEQQCTTSTTIVESNSDLAVVKVDMQFDGFVRSNYVTIANTGKGWKITNVYSVFK</sequence>
<gene>
    <name evidence="2" type="ORF">SAMN05216464_12242</name>
</gene>
<accession>A0A1G7MQL8</accession>
<dbReference type="OrthoDB" id="764454at2"/>
<dbReference type="AlphaFoldDB" id="A0A1G7MQL8"/>